<proteinExistence type="predicted"/>
<dbReference type="AlphaFoldDB" id="A0A0G2I4P4"/>
<evidence type="ECO:0000313" key="2">
    <source>
        <dbReference type="Proteomes" id="UP000034164"/>
    </source>
</evidence>
<dbReference type="Proteomes" id="UP000034164">
    <property type="component" value="Unassembled WGS sequence"/>
</dbReference>
<reference evidence="2" key="1">
    <citation type="journal article" date="2015" name="PLoS Genet.">
        <title>The dynamic genome and transcriptome of the human fungal pathogen Blastomyces and close relative Emmonsia.</title>
        <authorList>
            <person name="Munoz J.F."/>
            <person name="Gauthier G.M."/>
            <person name="Desjardins C.A."/>
            <person name="Gallo J.E."/>
            <person name="Holder J."/>
            <person name="Sullivan T.D."/>
            <person name="Marty A.J."/>
            <person name="Carmen J.C."/>
            <person name="Chen Z."/>
            <person name="Ding L."/>
            <person name="Gujja S."/>
            <person name="Magrini V."/>
            <person name="Misas E."/>
            <person name="Mitreva M."/>
            <person name="Priest M."/>
            <person name="Saif S."/>
            <person name="Whiston E.A."/>
            <person name="Young S."/>
            <person name="Zeng Q."/>
            <person name="Goldman W.E."/>
            <person name="Mardis E.R."/>
            <person name="Taylor J.W."/>
            <person name="McEwen J.G."/>
            <person name="Clay O.K."/>
            <person name="Klein B.S."/>
            <person name="Cuomo C.A."/>
        </authorList>
    </citation>
    <scope>NUCLEOTIDE SEQUENCE [LARGE SCALE GENOMIC DNA]</scope>
    <source>
        <strain evidence="2">UAMH 3008</strain>
    </source>
</reference>
<sequence length="161" mass="17978">MGFGQPPTPTQDLLLVALKILTTLRWQEIAEAYDRQFSTPSLLCRPSARDCRSRWARVLTRNVARLALEAGRPLHPTDEIQVRIFLHAEGMYHLNDLSLALLATPPPIVTPTPQFQPSLATTNVSPTMLSSILYPTSTHHASPNPSNGQYPTDDCWLFYSP</sequence>
<evidence type="ECO:0008006" key="3">
    <source>
        <dbReference type="Google" id="ProtNLM"/>
    </source>
</evidence>
<evidence type="ECO:0000313" key="1">
    <source>
        <dbReference type="EMBL" id="KKZ65398.1"/>
    </source>
</evidence>
<comment type="caution">
    <text evidence="1">The sequence shown here is derived from an EMBL/GenBank/DDBJ whole genome shotgun (WGS) entry which is preliminary data.</text>
</comment>
<gene>
    <name evidence="1" type="ORF">EMCG_08778</name>
</gene>
<dbReference type="VEuPathDB" id="FungiDB:EMCG_08778"/>
<organism evidence="1 2">
    <name type="scientific">[Emmonsia] crescens</name>
    <dbReference type="NCBI Taxonomy" id="73230"/>
    <lineage>
        <taxon>Eukaryota</taxon>
        <taxon>Fungi</taxon>
        <taxon>Dikarya</taxon>
        <taxon>Ascomycota</taxon>
        <taxon>Pezizomycotina</taxon>
        <taxon>Eurotiomycetes</taxon>
        <taxon>Eurotiomycetidae</taxon>
        <taxon>Onygenales</taxon>
        <taxon>Ajellomycetaceae</taxon>
        <taxon>Emergomyces</taxon>
    </lineage>
</organism>
<name>A0A0G2I4P4_9EURO</name>
<dbReference type="EMBL" id="LCZI01000655">
    <property type="protein sequence ID" value="KKZ65398.1"/>
    <property type="molecule type" value="Genomic_DNA"/>
</dbReference>
<accession>A0A0G2I4P4</accession>
<protein>
    <recommendedName>
        <fullName evidence="3">Myb-like domain-containing protein</fullName>
    </recommendedName>
</protein>